<evidence type="ECO:0000256" key="2">
    <source>
        <dbReference type="ARBA" id="ARBA00005811"/>
    </source>
</evidence>
<accession>A0A662D8B6</accession>
<evidence type="ECO:0000256" key="7">
    <source>
        <dbReference type="RuleBase" id="RU003879"/>
    </source>
</evidence>
<comment type="caution">
    <text evidence="8">The sequence shown here is derived from an EMBL/GenBank/DDBJ whole genome shotgun (WGS) entry which is preliminary data.</text>
</comment>
<evidence type="ECO:0000256" key="1">
    <source>
        <dbReference type="ARBA" id="ARBA00004162"/>
    </source>
</evidence>
<dbReference type="EMBL" id="QMQA01000316">
    <property type="protein sequence ID" value="RLE10578.1"/>
    <property type="molecule type" value="Genomic_DNA"/>
</dbReference>
<proteinExistence type="inferred from homology"/>
<protein>
    <submittedName>
        <fullName evidence="8">Biopolymer transporter ExbD</fullName>
    </submittedName>
</protein>
<dbReference type="GO" id="GO:0022857">
    <property type="term" value="F:transmembrane transporter activity"/>
    <property type="evidence" value="ECO:0007669"/>
    <property type="project" value="InterPro"/>
</dbReference>
<keyword evidence="7" id="KW-0813">Transport</keyword>
<keyword evidence="3" id="KW-1003">Cell membrane</keyword>
<evidence type="ECO:0000256" key="4">
    <source>
        <dbReference type="ARBA" id="ARBA00022692"/>
    </source>
</evidence>
<keyword evidence="7" id="KW-0653">Protein transport</keyword>
<evidence type="ECO:0000313" key="9">
    <source>
        <dbReference type="Proteomes" id="UP000280417"/>
    </source>
</evidence>
<dbReference type="Pfam" id="PF02472">
    <property type="entry name" value="ExbD"/>
    <property type="match status" value="1"/>
</dbReference>
<evidence type="ECO:0000313" key="8">
    <source>
        <dbReference type="EMBL" id="RLE10578.1"/>
    </source>
</evidence>
<dbReference type="GO" id="GO:0015031">
    <property type="term" value="P:protein transport"/>
    <property type="evidence" value="ECO:0007669"/>
    <property type="project" value="UniProtKB-KW"/>
</dbReference>
<name>A0A662D8B6_UNCAE</name>
<organism evidence="8 9">
    <name type="scientific">Aerophobetes bacterium</name>
    <dbReference type="NCBI Taxonomy" id="2030807"/>
    <lineage>
        <taxon>Bacteria</taxon>
        <taxon>Candidatus Aerophobota</taxon>
    </lineage>
</organism>
<dbReference type="InterPro" id="IPR003400">
    <property type="entry name" value="ExbD"/>
</dbReference>
<feature type="non-terminal residue" evidence="8">
    <location>
        <position position="44"/>
    </location>
</feature>
<keyword evidence="4 7" id="KW-0812">Transmembrane</keyword>
<gene>
    <name evidence="8" type="ORF">DRJ04_09115</name>
</gene>
<comment type="similarity">
    <text evidence="2 7">Belongs to the ExbD/TolR family.</text>
</comment>
<dbReference type="GO" id="GO:0005886">
    <property type="term" value="C:plasma membrane"/>
    <property type="evidence" value="ECO:0007669"/>
    <property type="project" value="UniProtKB-SubCell"/>
</dbReference>
<comment type="subcellular location">
    <subcellularLocation>
        <location evidence="1">Cell membrane</location>
        <topology evidence="1">Single-pass membrane protein</topology>
    </subcellularLocation>
    <subcellularLocation>
        <location evidence="7">Cell membrane</location>
        <topology evidence="7">Single-pass type II membrane protein</topology>
    </subcellularLocation>
</comment>
<reference evidence="8 9" key="1">
    <citation type="submission" date="2018-06" db="EMBL/GenBank/DDBJ databases">
        <title>Extensive metabolic versatility and redundancy in microbially diverse, dynamic hydrothermal sediments.</title>
        <authorList>
            <person name="Dombrowski N."/>
            <person name="Teske A."/>
            <person name="Baker B.J."/>
        </authorList>
    </citation>
    <scope>NUCLEOTIDE SEQUENCE [LARGE SCALE GENOMIC DNA]</scope>
    <source>
        <strain evidence="8">B3_G15</strain>
    </source>
</reference>
<sequence>MKKFVRKKIPLSLEMAPLVDIILLLLVFFLLTTSLGLQKVAQLD</sequence>
<keyword evidence="5" id="KW-1133">Transmembrane helix</keyword>
<keyword evidence="6" id="KW-0472">Membrane</keyword>
<evidence type="ECO:0000256" key="3">
    <source>
        <dbReference type="ARBA" id="ARBA00022475"/>
    </source>
</evidence>
<evidence type="ECO:0000256" key="6">
    <source>
        <dbReference type="ARBA" id="ARBA00023136"/>
    </source>
</evidence>
<evidence type="ECO:0000256" key="5">
    <source>
        <dbReference type="ARBA" id="ARBA00022989"/>
    </source>
</evidence>
<dbReference type="Proteomes" id="UP000280417">
    <property type="component" value="Unassembled WGS sequence"/>
</dbReference>
<dbReference type="AlphaFoldDB" id="A0A662D8B6"/>